<keyword evidence="3" id="KW-1185">Reference proteome</keyword>
<organism evidence="2 3">
    <name type="scientific">Batillaria attramentaria</name>
    <dbReference type="NCBI Taxonomy" id="370345"/>
    <lineage>
        <taxon>Eukaryota</taxon>
        <taxon>Metazoa</taxon>
        <taxon>Spiralia</taxon>
        <taxon>Lophotrochozoa</taxon>
        <taxon>Mollusca</taxon>
        <taxon>Gastropoda</taxon>
        <taxon>Caenogastropoda</taxon>
        <taxon>Sorbeoconcha</taxon>
        <taxon>Cerithioidea</taxon>
        <taxon>Batillariidae</taxon>
        <taxon>Batillaria</taxon>
    </lineage>
</organism>
<protein>
    <submittedName>
        <fullName evidence="2">Uncharacterized protein</fullName>
    </submittedName>
</protein>
<gene>
    <name evidence="2" type="ORF">BaRGS_00007020</name>
</gene>
<evidence type="ECO:0000256" key="1">
    <source>
        <dbReference type="SAM" id="MobiDB-lite"/>
    </source>
</evidence>
<feature type="region of interest" description="Disordered" evidence="1">
    <location>
        <begin position="134"/>
        <end position="165"/>
    </location>
</feature>
<dbReference type="Proteomes" id="UP001519460">
    <property type="component" value="Unassembled WGS sequence"/>
</dbReference>
<evidence type="ECO:0000313" key="2">
    <source>
        <dbReference type="EMBL" id="KAK7501589.1"/>
    </source>
</evidence>
<feature type="compositionally biased region" description="Basic residues" evidence="1">
    <location>
        <begin position="152"/>
        <end position="165"/>
    </location>
</feature>
<accession>A0ABD0LPJ1</accession>
<dbReference type="AlphaFoldDB" id="A0ABD0LPJ1"/>
<dbReference type="EMBL" id="JACVVK020000030">
    <property type="protein sequence ID" value="KAK7501589.1"/>
    <property type="molecule type" value="Genomic_DNA"/>
</dbReference>
<evidence type="ECO:0000313" key="3">
    <source>
        <dbReference type="Proteomes" id="UP001519460"/>
    </source>
</evidence>
<reference evidence="2 3" key="1">
    <citation type="journal article" date="2023" name="Sci. Data">
        <title>Genome assembly of the Korean intertidal mud-creeper Batillaria attramentaria.</title>
        <authorList>
            <person name="Patra A.K."/>
            <person name="Ho P.T."/>
            <person name="Jun S."/>
            <person name="Lee S.J."/>
            <person name="Kim Y."/>
            <person name="Won Y.J."/>
        </authorList>
    </citation>
    <scope>NUCLEOTIDE SEQUENCE [LARGE SCALE GENOMIC DNA]</scope>
    <source>
        <strain evidence="2">Wonlab-2016</strain>
    </source>
</reference>
<comment type="caution">
    <text evidence="2">The sequence shown here is derived from an EMBL/GenBank/DDBJ whole genome shotgun (WGS) entry which is preliminary data.</text>
</comment>
<proteinExistence type="predicted"/>
<name>A0ABD0LPJ1_9CAEN</name>
<sequence>MQFVRNCNKQSTDRLSMKQPALQWQYAGLQREVGGCVEWRPRSQSSQPDMTNTKLALYPIFHLDNNLFKSPLICASKIPIMRLSTLDGTSFDKDQRSKGFIGSFKMRSASTPLQRHKNDIKTCSGLHIAAKETYQKALTSHRKENQTSAAQNRKRTRQRGKPLFR</sequence>